<evidence type="ECO:0000313" key="3">
    <source>
        <dbReference type="Proteomes" id="UP000320393"/>
    </source>
</evidence>
<dbReference type="Proteomes" id="UP000320393">
    <property type="component" value="Unassembled WGS sequence"/>
</dbReference>
<dbReference type="InterPro" id="IPR014824">
    <property type="entry name" value="Nfu/NifU_N"/>
</dbReference>
<dbReference type="InterPro" id="IPR036498">
    <property type="entry name" value="Nfu/NifU_N_sf"/>
</dbReference>
<dbReference type="EMBL" id="VBAM01000367">
    <property type="protein sequence ID" value="TMJ09009.1"/>
    <property type="molecule type" value="Genomic_DNA"/>
</dbReference>
<dbReference type="AlphaFoldDB" id="A0A537LLW1"/>
<dbReference type="Gene3D" id="3.30.1370.70">
    <property type="entry name" value="Scaffold protein Nfu/NifU, N-terminal domain"/>
    <property type="match status" value="1"/>
</dbReference>
<proteinExistence type="predicted"/>
<reference evidence="2 3" key="1">
    <citation type="journal article" date="2019" name="Nat. Microbiol.">
        <title>Mediterranean grassland soil C-N compound turnover is dependent on rainfall and depth, and is mediated by genomically divergent microorganisms.</title>
        <authorList>
            <person name="Diamond S."/>
            <person name="Andeer P.F."/>
            <person name="Li Z."/>
            <person name="Crits-Christoph A."/>
            <person name="Burstein D."/>
            <person name="Anantharaman K."/>
            <person name="Lane K.R."/>
            <person name="Thomas B.C."/>
            <person name="Pan C."/>
            <person name="Northen T.R."/>
            <person name="Banfield J.F."/>
        </authorList>
    </citation>
    <scope>NUCLEOTIDE SEQUENCE [LARGE SCALE GENOMIC DNA]</scope>
    <source>
        <strain evidence="2">NP_5</strain>
    </source>
</reference>
<accession>A0A537LLW1</accession>
<protein>
    <recommendedName>
        <fullName evidence="1">Scaffold protein Nfu/NifU N-terminal domain-containing protein</fullName>
    </recommendedName>
</protein>
<comment type="caution">
    <text evidence="2">The sequence shown here is derived from an EMBL/GenBank/DDBJ whole genome shotgun (WGS) entry which is preliminary data.</text>
</comment>
<name>A0A537LLW1_9BACT</name>
<evidence type="ECO:0000313" key="2">
    <source>
        <dbReference type="EMBL" id="TMJ09009.1"/>
    </source>
</evidence>
<evidence type="ECO:0000259" key="1">
    <source>
        <dbReference type="SMART" id="SM00932"/>
    </source>
</evidence>
<dbReference type="Pfam" id="PF08712">
    <property type="entry name" value="Nfu_N"/>
    <property type="match status" value="1"/>
</dbReference>
<organism evidence="2 3">
    <name type="scientific">Candidatus Segetimicrobium genomatis</name>
    <dbReference type="NCBI Taxonomy" id="2569760"/>
    <lineage>
        <taxon>Bacteria</taxon>
        <taxon>Bacillati</taxon>
        <taxon>Candidatus Sysuimicrobiota</taxon>
        <taxon>Candidatus Sysuimicrobiia</taxon>
        <taxon>Candidatus Sysuimicrobiales</taxon>
        <taxon>Candidatus Segetimicrobiaceae</taxon>
        <taxon>Candidatus Segetimicrobium</taxon>
    </lineage>
</organism>
<feature type="domain" description="Scaffold protein Nfu/NifU N-terminal" evidence="1">
    <location>
        <begin position="1"/>
        <end position="86"/>
    </location>
</feature>
<gene>
    <name evidence="2" type="ORF">E6H02_09375</name>
</gene>
<dbReference type="SUPFAM" id="SSF110836">
    <property type="entry name" value="Hypothetical protein SAV1430"/>
    <property type="match status" value="1"/>
</dbReference>
<dbReference type="SMART" id="SM00932">
    <property type="entry name" value="Nfu_N"/>
    <property type="match status" value="1"/>
</dbReference>
<sequence>MTVHPTPNVNAMKFVLNRPITQGRSQTFTDASTATSPLARDLLMITGVRQVFFLNDFITVTRHEGIEWDAVTPRAEAVIRQHLAGQA</sequence>